<reference evidence="2" key="1">
    <citation type="submission" date="2017-12" db="EMBL/GenBank/DDBJ databases">
        <authorList>
            <person name="Diaz M."/>
        </authorList>
    </citation>
    <scope>NUCLEOTIDE SEQUENCE [LARGE SCALE GENOMIC DNA]</scope>
    <source>
        <strain evidence="2">FI11154</strain>
    </source>
</reference>
<gene>
    <name evidence="1" type="ORF">OHAE_4921</name>
</gene>
<protein>
    <submittedName>
        <fullName evidence="1">Uncharacterized protein</fullName>
    </submittedName>
</protein>
<sequence>MAWAWHAAASLLGSSRNFITCSVKDHRLDNGVSSVEP</sequence>
<evidence type="ECO:0000313" key="1">
    <source>
        <dbReference type="EMBL" id="SPL62129.1"/>
    </source>
</evidence>
<proteinExistence type="predicted"/>
<evidence type="ECO:0000313" key="2">
    <source>
        <dbReference type="Proteomes" id="UP000246073"/>
    </source>
</evidence>
<name>A0A2P9HDF8_9HYPH</name>
<dbReference type="AlphaFoldDB" id="A0A2P9HDF8"/>
<accession>A0A2P9HDF8</accession>
<dbReference type="Proteomes" id="UP000246073">
    <property type="component" value="Unassembled WGS sequence"/>
</dbReference>
<dbReference type="EMBL" id="OOFM01000001">
    <property type="protein sequence ID" value="SPL62129.1"/>
    <property type="molecule type" value="Genomic_DNA"/>
</dbReference>
<organism evidence="1 2">
    <name type="scientific">Ochrobactrum soli</name>
    <dbReference type="NCBI Taxonomy" id="2448455"/>
    <lineage>
        <taxon>Bacteria</taxon>
        <taxon>Pseudomonadati</taxon>
        <taxon>Pseudomonadota</taxon>
        <taxon>Alphaproteobacteria</taxon>
        <taxon>Hyphomicrobiales</taxon>
        <taxon>Brucellaceae</taxon>
        <taxon>Brucella/Ochrobactrum group</taxon>
        <taxon>Ochrobactrum</taxon>
    </lineage>
</organism>